<feature type="compositionally biased region" description="Low complexity" evidence="1">
    <location>
        <begin position="73"/>
        <end position="114"/>
    </location>
</feature>
<organism evidence="2 3">
    <name type="scientific">Streptomyces lavendofoliae</name>
    <dbReference type="NCBI Taxonomy" id="67314"/>
    <lineage>
        <taxon>Bacteria</taxon>
        <taxon>Bacillati</taxon>
        <taxon>Actinomycetota</taxon>
        <taxon>Actinomycetes</taxon>
        <taxon>Kitasatosporales</taxon>
        <taxon>Streptomycetaceae</taxon>
        <taxon>Streptomyces</taxon>
    </lineage>
</organism>
<feature type="region of interest" description="Disordered" evidence="1">
    <location>
        <begin position="1"/>
        <end position="137"/>
    </location>
</feature>
<keyword evidence="3" id="KW-1185">Reference proteome</keyword>
<evidence type="ECO:0000256" key="1">
    <source>
        <dbReference type="SAM" id="MobiDB-lite"/>
    </source>
</evidence>
<feature type="compositionally biased region" description="Low complexity" evidence="1">
    <location>
        <begin position="55"/>
        <end position="65"/>
    </location>
</feature>
<evidence type="ECO:0000313" key="3">
    <source>
        <dbReference type="Proteomes" id="UP000636661"/>
    </source>
</evidence>
<proteinExistence type="predicted"/>
<feature type="compositionally biased region" description="Pro residues" evidence="1">
    <location>
        <begin position="1"/>
        <end position="16"/>
    </location>
</feature>
<dbReference type="RefSeq" id="WP_189548351.1">
    <property type="nucleotide sequence ID" value="NZ_BMTP01000001.1"/>
</dbReference>
<accession>A0A918M214</accession>
<protein>
    <submittedName>
        <fullName evidence="2">Uncharacterized protein</fullName>
    </submittedName>
</protein>
<comment type="caution">
    <text evidence="2">The sequence shown here is derived from an EMBL/GenBank/DDBJ whole genome shotgun (WGS) entry which is preliminary data.</text>
</comment>
<name>A0A918M214_9ACTN</name>
<sequence>MSPQEPTPQRPTPPESPARHGTGDPYGAGPRTGTSYRVAPLNEAATGPGAPPPAARDAASAAPGAVQKVEASTGTPTGTAPTTGTPTGTAPGTTPPAGGHSAGSPAPAASPAGDGAREDAPRKGEVAGVSAPLMPDETREDLARRMQRALSGFVDSPHRSVKEAADVLDAAADELTAALADHRRALRADWDGDGRGDDREPDTERLRVTLQAYRAMAERLLRV</sequence>
<feature type="compositionally biased region" description="Basic and acidic residues" evidence="1">
    <location>
        <begin position="115"/>
        <end position="125"/>
    </location>
</feature>
<evidence type="ECO:0000313" key="2">
    <source>
        <dbReference type="EMBL" id="GGU18317.1"/>
    </source>
</evidence>
<dbReference type="EMBL" id="BMTP01000001">
    <property type="protein sequence ID" value="GGU18317.1"/>
    <property type="molecule type" value="Genomic_DNA"/>
</dbReference>
<reference evidence="2" key="1">
    <citation type="journal article" date="2014" name="Int. J. Syst. Evol. Microbiol.">
        <title>Complete genome sequence of Corynebacterium casei LMG S-19264T (=DSM 44701T), isolated from a smear-ripened cheese.</title>
        <authorList>
            <consortium name="US DOE Joint Genome Institute (JGI-PGF)"/>
            <person name="Walter F."/>
            <person name="Albersmeier A."/>
            <person name="Kalinowski J."/>
            <person name="Ruckert C."/>
        </authorList>
    </citation>
    <scope>NUCLEOTIDE SEQUENCE</scope>
    <source>
        <strain evidence="2">JCM 4391</strain>
    </source>
</reference>
<dbReference type="AlphaFoldDB" id="A0A918M214"/>
<reference evidence="2" key="2">
    <citation type="submission" date="2020-09" db="EMBL/GenBank/DDBJ databases">
        <authorList>
            <person name="Sun Q."/>
            <person name="Ohkuma M."/>
        </authorList>
    </citation>
    <scope>NUCLEOTIDE SEQUENCE</scope>
    <source>
        <strain evidence="2">JCM 4391</strain>
    </source>
</reference>
<gene>
    <name evidence="2" type="ORF">GCM10010274_00700</name>
</gene>
<dbReference type="Proteomes" id="UP000636661">
    <property type="component" value="Unassembled WGS sequence"/>
</dbReference>